<dbReference type="GO" id="GO:0071949">
    <property type="term" value="F:FAD binding"/>
    <property type="evidence" value="ECO:0007669"/>
    <property type="project" value="InterPro"/>
</dbReference>
<dbReference type="PRINTS" id="PR00420">
    <property type="entry name" value="RNGMNOXGNASE"/>
</dbReference>
<name>A0A1Q8S5Y5_9PEZI</name>
<dbReference type="STRING" id="708187.A0A1Q8S5Y5"/>
<dbReference type="SUPFAM" id="SSF54373">
    <property type="entry name" value="FAD-linked reductases, C-terminal domain"/>
    <property type="match status" value="1"/>
</dbReference>
<dbReference type="InterPro" id="IPR002938">
    <property type="entry name" value="FAD-bd"/>
</dbReference>
<reference evidence="7 8" key="1">
    <citation type="submission" date="2016-11" db="EMBL/GenBank/DDBJ databases">
        <title>Draft Genome Assembly of Colletotrichum chlorophyti a pathogen of herbaceous plants.</title>
        <authorList>
            <person name="Gan P."/>
            <person name="Narusaka M."/>
            <person name="Tsushima A."/>
            <person name="Narusaka Y."/>
            <person name="Takano Y."/>
            <person name="Shirasu K."/>
        </authorList>
    </citation>
    <scope>NUCLEOTIDE SEQUENCE [LARGE SCALE GENOMIC DNA]</scope>
    <source>
        <strain evidence="7 8">NTL11</strain>
    </source>
</reference>
<dbReference type="SUPFAM" id="SSF51905">
    <property type="entry name" value="FAD/NAD(P)-binding domain"/>
    <property type="match status" value="1"/>
</dbReference>
<dbReference type="PANTHER" id="PTHR13789:SF215">
    <property type="entry name" value="FAD-BINDING DOMAIN-CONTAINING PROTEIN-RELATED"/>
    <property type="match status" value="1"/>
</dbReference>
<comment type="caution">
    <text evidence="7">The sequence shown here is derived from an EMBL/GenBank/DDBJ whole genome shotgun (WGS) entry which is preliminary data.</text>
</comment>
<keyword evidence="5" id="KW-0503">Monooxygenase</keyword>
<evidence type="ECO:0000259" key="6">
    <source>
        <dbReference type="Pfam" id="PF01494"/>
    </source>
</evidence>
<keyword evidence="4" id="KW-0560">Oxidoreductase</keyword>
<sequence>MLDIVIVGAGIAGLAAGISLRRAGHKVCIYERSATDNEVSVAVSVPPNVSRFLTRWGLDPQGSGFVKAGPVHFQDPVTLETTSTLSHASNEDHYDADLWYAHRVGLRDALKKMATDAEGPGIPVTIHFNSSVVEYSTEPPAITFATGEKVQADLIVGADGIHSIACETVIGRKNPPVPSSPYNCCYQFLILAEVLEEDPETRFWNENADGLARLFSHTETSKRLVSYPCRNNTTHNIFGICYDEEMKSATPEDYNANVDKAKFIEKFEGFHPKLLNVINKATEIKRWPILCSAPAPTWRRGNMVLVGDAAHPMLPYQEQGDAMGIEDGVALGVVMSGVSNPSEVEKRLEQYERIRRDRTRAVQILSNVDQDQYHLVEEELLQFLPTENIPRDPQESIIFHFDYDVADEAVRIMEDFDPSFQLPHNFFDDNSFYMLQVNEELSKIGGFIKVETEISVESEPVGA</sequence>
<evidence type="ECO:0000256" key="4">
    <source>
        <dbReference type="ARBA" id="ARBA00023002"/>
    </source>
</evidence>
<evidence type="ECO:0000256" key="1">
    <source>
        <dbReference type="ARBA" id="ARBA00007992"/>
    </source>
</evidence>
<keyword evidence="2" id="KW-0285">Flavoprotein</keyword>
<dbReference type="InterPro" id="IPR050493">
    <property type="entry name" value="FAD-dep_Monooxygenase_BioMet"/>
</dbReference>
<evidence type="ECO:0000256" key="2">
    <source>
        <dbReference type="ARBA" id="ARBA00022630"/>
    </source>
</evidence>
<organism evidence="7 8">
    <name type="scientific">Colletotrichum chlorophyti</name>
    <dbReference type="NCBI Taxonomy" id="708187"/>
    <lineage>
        <taxon>Eukaryota</taxon>
        <taxon>Fungi</taxon>
        <taxon>Dikarya</taxon>
        <taxon>Ascomycota</taxon>
        <taxon>Pezizomycotina</taxon>
        <taxon>Sordariomycetes</taxon>
        <taxon>Hypocreomycetidae</taxon>
        <taxon>Glomerellales</taxon>
        <taxon>Glomerellaceae</taxon>
        <taxon>Colletotrichum</taxon>
    </lineage>
</organism>
<dbReference type="InterPro" id="IPR036188">
    <property type="entry name" value="FAD/NAD-bd_sf"/>
</dbReference>
<dbReference type="Gene3D" id="3.50.50.60">
    <property type="entry name" value="FAD/NAD(P)-binding domain"/>
    <property type="match status" value="1"/>
</dbReference>
<keyword evidence="3" id="KW-0274">FAD</keyword>
<evidence type="ECO:0000256" key="5">
    <source>
        <dbReference type="ARBA" id="ARBA00023033"/>
    </source>
</evidence>
<dbReference type="GO" id="GO:0004497">
    <property type="term" value="F:monooxygenase activity"/>
    <property type="evidence" value="ECO:0007669"/>
    <property type="project" value="UniProtKB-KW"/>
</dbReference>
<protein>
    <submittedName>
        <fullName evidence="7">3-hydroxybenzoate 6-hydroxylase 3</fullName>
    </submittedName>
</protein>
<evidence type="ECO:0000313" key="8">
    <source>
        <dbReference type="Proteomes" id="UP000186583"/>
    </source>
</evidence>
<dbReference type="OrthoDB" id="9993796at2759"/>
<comment type="similarity">
    <text evidence="1">Belongs to the paxM FAD-dependent monooxygenase family.</text>
</comment>
<accession>A0A1Q8S5Y5</accession>
<dbReference type="AlphaFoldDB" id="A0A1Q8S5Y5"/>
<dbReference type="Proteomes" id="UP000186583">
    <property type="component" value="Unassembled WGS sequence"/>
</dbReference>
<keyword evidence="8" id="KW-1185">Reference proteome</keyword>
<evidence type="ECO:0000256" key="3">
    <source>
        <dbReference type="ARBA" id="ARBA00022827"/>
    </source>
</evidence>
<dbReference type="EMBL" id="MPGH01000014">
    <property type="protein sequence ID" value="OLN96868.1"/>
    <property type="molecule type" value="Genomic_DNA"/>
</dbReference>
<proteinExistence type="inferred from homology"/>
<gene>
    <name evidence="7" type="ORF">CCHL11_02394</name>
</gene>
<evidence type="ECO:0000313" key="7">
    <source>
        <dbReference type="EMBL" id="OLN96868.1"/>
    </source>
</evidence>
<dbReference type="Pfam" id="PF01494">
    <property type="entry name" value="FAD_binding_3"/>
    <property type="match status" value="1"/>
</dbReference>
<feature type="domain" description="FAD-binding" evidence="6">
    <location>
        <begin position="2"/>
        <end position="362"/>
    </location>
</feature>
<dbReference type="PANTHER" id="PTHR13789">
    <property type="entry name" value="MONOOXYGENASE"/>
    <property type="match status" value="1"/>
</dbReference>